<dbReference type="RefSeq" id="WP_369601534.1">
    <property type="nucleotide sequence ID" value="NZ_CP154858.1"/>
</dbReference>
<sequence>MTLSKDQESRRSPRIKATFKVELSHPELGVLVSRTRDISEGGAFVILNESISPTLHMRIRIRVIGLPMGAGEPVESEVIRIEDEGIALKFVDS</sequence>
<dbReference type="AlphaFoldDB" id="A0AB39UWY2"/>
<reference evidence="2" key="1">
    <citation type="submission" date="2024-05" db="EMBL/GenBank/DDBJ databases">
        <title>Genome sequencing of novel strain.</title>
        <authorList>
            <person name="Ganbat D."/>
            <person name="Ganbat S."/>
            <person name="Lee S.-J."/>
        </authorList>
    </citation>
    <scope>NUCLEOTIDE SEQUENCE</scope>
    <source>
        <strain evidence="2">SMD15-11</strain>
    </source>
</reference>
<name>A0AB39UWY2_9GAMM</name>
<dbReference type="Pfam" id="PF07238">
    <property type="entry name" value="PilZ"/>
    <property type="match status" value="1"/>
</dbReference>
<dbReference type="GO" id="GO:0035438">
    <property type="term" value="F:cyclic-di-GMP binding"/>
    <property type="evidence" value="ECO:0007669"/>
    <property type="project" value="InterPro"/>
</dbReference>
<protein>
    <submittedName>
        <fullName evidence="2">PilZ domain-containing protein</fullName>
    </submittedName>
</protein>
<proteinExistence type="predicted"/>
<dbReference type="InterPro" id="IPR009875">
    <property type="entry name" value="PilZ_domain"/>
</dbReference>
<evidence type="ECO:0000259" key="1">
    <source>
        <dbReference type="Pfam" id="PF07238"/>
    </source>
</evidence>
<accession>A0AB39UWY2</accession>
<gene>
    <name evidence="2" type="ORF">AAIA72_00650</name>
</gene>
<dbReference type="Gene3D" id="2.40.10.220">
    <property type="entry name" value="predicted glycosyltransferase like domains"/>
    <property type="match status" value="1"/>
</dbReference>
<dbReference type="EMBL" id="CP154858">
    <property type="protein sequence ID" value="XDT72528.1"/>
    <property type="molecule type" value="Genomic_DNA"/>
</dbReference>
<evidence type="ECO:0000313" key="2">
    <source>
        <dbReference type="EMBL" id="XDT72528.1"/>
    </source>
</evidence>
<feature type="domain" description="PilZ" evidence="1">
    <location>
        <begin position="9"/>
        <end position="92"/>
    </location>
</feature>
<dbReference type="KEGG" id="tcd:AAIA72_00650"/>
<dbReference type="SUPFAM" id="SSF141371">
    <property type="entry name" value="PilZ domain-like"/>
    <property type="match status" value="1"/>
</dbReference>
<organism evidence="2">
    <name type="scientific">Thermohahella caldifontis</name>
    <dbReference type="NCBI Taxonomy" id="3142973"/>
    <lineage>
        <taxon>Bacteria</taxon>
        <taxon>Pseudomonadati</taxon>
        <taxon>Pseudomonadota</taxon>
        <taxon>Gammaproteobacteria</taxon>
        <taxon>Oceanospirillales</taxon>
        <taxon>Hahellaceae</taxon>
        <taxon>Thermohahella</taxon>
    </lineage>
</organism>